<organism evidence="1">
    <name type="scientific">marine sediment metagenome</name>
    <dbReference type="NCBI Taxonomy" id="412755"/>
    <lineage>
        <taxon>unclassified sequences</taxon>
        <taxon>metagenomes</taxon>
        <taxon>ecological metagenomes</taxon>
    </lineage>
</organism>
<comment type="caution">
    <text evidence="1">The sequence shown here is derived from an EMBL/GenBank/DDBJ whole genome shotgun (WGS) entry which is preliminary data.</text>
</comment>
<dbReference type="EMBL" id="BARS01024886">
    <property type="protein sequence ID" value="GAG12697.1"/>
    <property type="molecule type" value="Genomic_DNA"/>
</dbReference>
<accession>X0VNF7</accession>
<evidence type="ECO:0008006" key="2">
    <source>
        <dbReference type="Google" id="ProtNLM"/>
    </source>
</evidence>
<dbReference type="AlphaFoldDB" id="X0VNF7"/>
<sequence length="131" mass="14533">MVASLIKKLRIQPGQRMLILNAPSGYANSLGELPEGAELSELPEGEFDFVHLFVRDSNEFANLGPPAIEAVKYDSLLGISYPKKSSKVESDLSRDVMWELMADTGLRPVTQISIDPVWSALRFRPTDEVGR</sequence>
<proteinExistence type="predicted"/>
<reference evidence="1" key="1">
    <citation type="journal article" date="2014" name="Front. Microbiol.">
        <title>High frequency of phylogenetically diverse reductive dehalogenase-homologous genes in deep subseafloor sedimentary metagenomes.</title>
        <authorList>
            <person name="Kawai M."/>
            <person name="Futagami T."/>
            <person name="Toyoda A."/>
            <person name="Takaki Y."/>
            <person name="Nishi S."/>
            <person name="Hori S."/>
            <person name="Arai W."/>
            <person name="Tsubouchi T."/>
            <person name="Morono Y."/>
            <person name="Uchiyama I."/>
            <person name="Ito T."/>
            <person name="Fujiyama A."/>
            <person name="Inagaki F."/>
            <person name="Takami H."/>
        </authorList>
    </citation>
    <scope>NUCLEOTIDE SEQUENCE</scope>
    <source>
        <strain evidence="1">Expedition CK06-06</strain>
    </source>
</reference>
<protein>
    <recommendedName>
        <fullName evidence="2">DUF3052 domain-containing protein</fullName>
    </recommendedName>
</protein>
<evidence type="ECO:0000313" key="1">
    <source>
        <dbReference type="EMBL" id="GAG12697.1"/>
    </source>
</evidence>
<gene>
    <name evidence="1" type="ORF">S01H1_39437</name>
</gene>
<name>X0VNF7_9ZZZZ</name>